<dbReference type="PANTHER" id="PTHR47618">
    <property type="entry name" value="BIFUNCTIONAL OLIGORIBONUCLEASE AND PAP PHOSPHATASE NRNA"/>
    <property type="match status" value="1"/>
</dbReference>
<proteinExistence type="predicted"/>
<dbReference type="SUPFAM" id="SSF64182">
    <property type="entry name" value="DHH phosphoesterases"/>
    <property type="match status" value="1"/>
</dbReference>
<keyword evidence="4" id="KW-1185">Reference proteome</keyword>
<dbReference type="EMBL" id="JALBUR010000016">
    <property type="protein sequence ID" value="MDX8419904.1"/>
    <property type="molecule type" value="Genomic_DNA"/>
</dbReference>
<accession>A0AB35U4M3</accession>
<dbReference type="AlphaFoldDB" id="A0AB35U4M3"/>
<dbReference type="RefSeq" id="WP_370596160.1">
    <property type="nucleotide sequence ID" value="NZ_JALBUR010000016.1"/>
</dbReference>
<dbReference type="InterPro" id="IPR038763">
    <property type="entry name" value="DHH_sf"/>
</dbReference>
<comment type="caution">
    <text evidence="3">The sequence shown here is derived from an EMBL/GenBank/DDBJ whole genome shotgun (WGS) entry which is preliminary data.</text>
</comment>
<dbReference type="Gene3D" id="3.90.1640.10">
    <property type="entry name" value="inorganic pyrophosphatase (n-terminal core)"/>
    <property type="match status" value="1"/>
</dbReference>
<dbReference type="Gene3D" id="3.10.310.30">
    <property type="match status" value="1"/>
</dbReference>
<name>A0AB35U4M3_9FIRM</name>
<reference evidence="3 4" key="1">
    <citation type="submission" date="2022-03" db="EMBL/GenBank/DDBJ databases">
        <title>Novel taxa within the pig intestine.</title>
        <authorList>
            <person name="Wylensek D."/>
            <person name="Bishof K."/>
            <person name="Afrizal A."/>
            <person name="Clavel T."/>
        </authorList>
    </citation>
    <scope>NUCLEOTIDE SEQUENCE [LARGE SCALE GENOMIC DNA]</scope>
    <source>
        <strain evidence="3 4">CLA-KB-P133</strain>
    </source>
</reference>
<protein>
    <submittedName>
        <fullName evidence="3">Bifunctional oligoribonuclease/PAP phosphatase NrnA</fullName>
    </submittedName>
</protein>
<gene>
    <name evidence="3" type="ORF">MOZ60_07325</name>
</gene>
<evidence type="ECO:0000313" key="4">
    <source>
        <dbReference type="Proteomes" id="UP001286174"/>
    </source>
</evidence>
<organism evidence="3 4">
    <name type="scientific">Grylomicrobium aquisgranensis</name>
    <dbReference type="NCBI Taxonomy" id="2926318"/>
    <lineage>
        <taxon>Bacteria</taxon>
        <taxon>Bacillati</taxon>
        <taxon>Bacillota</taxon>
        <taxon>Erysipelotrichia</taxon>
        <taxon>Erysipelotrichales</taxon>
        <taxon>Erysipelotrichaceae</taxon>
        <taxon>Grylomicrobium</taxon>
    </lineage>
</organism>
<evidence type="ECO:0000259" key="1">
    <source>
        <dbReference type="Pfam" id="PF01368"/>
    </source>
</evidence>
<feature type="domain" description="DDH" evidence="1">
    <location>
        <begin position="18"/>
        <end position="151"/>
    </location>
</feature>
<dbReference type="InterPro" id="IPR001667">
    <property type="entry name" value="DDH_dom"/>
</dbReference>
<sequence length="318" mass="36165">MHFDFQNLRSVIADSPIITVFRHEHPDCDAMGSQSALVTWLKENFPDKKVYALGYETCDQAPFPASDRVNDDTIAKSTAIVLDTANQDRVDDKRFKDARFLIKIDHHPNREPFGNLCLVFDQAAATCEILTAFFEQNSDLLISGKTARYLYEGLLTDTLCFRTSNTTAHTLHTASFLASFQLDIPSLNRMLFDTDLEGFRFATYLRSRVQLIDGHLAYVILRRKDLQEWHLSASSARNRIDELGHVKEFVVWAMFTQHDDGQELFDGSLRSKTVTINDIAEKYHGGGHKNASGVKNLSEADINQILQDLDARIQEEHH</sequence>
<dbReference type="InterPro" id="IPR051319">
    <property type="entry name" value="Oligoribo/pAp-PDE_c-di-AMP_PDE"/>
</dbReference>
<dbReference type="Proteomes" id="UP001286174">
    <property type="component" value="Unassembled WGS sequence"/>
</dbReference>
<dbReference type="GO" id="GO:0003676">
    <property type="term" value="F:nucleic acid binding"/>
    <property type="evidence" value="ECO:0007669"/>
    <property type="project" value="InterPro"/>
</dbReference>
<dbReference type="Pfam" id="PF01368">
    <property type="entry name" value="DHH"/>
    <property type="match status" value="1"/>
</dbReference>
<feature type="domain" description="DHHA1" evidence="2">
    <location>
        <begin position="230"/>
        <end position="315"/>
    </location>
</feature>
<dbReference type="Pfam" id="PF02272">
    <property type="entry name" value="DHHA1"/>
    <property type="match status" value="1"/>
</dbReference>
<evidence type="ECO:0000313" key="3">
    <source>
        <dbReference type="EMBL" id="MDX8419904.1"/>
    </source>
</evidence>
<dbReference type="PANTHER" id="PTHR47618:SF1">
    <property type="entry name" value="BIFUNCTIONAL OLIGORIBONUCLEASE AND PAP PHOSPHATASE NRNA"/>
    <property type="match status" value="1"/>
</dbReference>
<evidence type="ECO:0000259" key="2">
    <source>
        <dbReference type="Pfam" id="PF02272"/>
    </source>
</evidence>
<dbReference type="InterPro" id="IPR003156">
    <property type="entry name" value="DHHA1_dom"/>
</dbReference>